<dbReference type="InterPro" id="IPR018027">
    <property type="entry name" value="Asn/Gln_amidotransferase"/>
</dbReference>
<evidence type="ECO:0000256" key="9">
    <source>
        <dbReference type="ARBA" id="ARBA00047913"/>
    </source>
</evidence>
<dbReference type="EMBL" id="JAGQKZ010000025">
    <property type="protein sequence ID" value="MCA9392181.1"/>
    <property type="molecule type" value="Genomic_DNA"/>
</dbReference>
<comment type="similarity">
    <text evidence="1 10">Belongs to the GatB/GatE family. GatB subfamily.</text>
</comment>
<dbReference type="PANTHER" id="PTHR11659:SF0">
    <property type="entry name" value="GLUTAMYL-TRNA(GLN) AMIDOTRANSFERASE SUBUNIT B, MITOCHONDRIAL"/>
    <property type="match status" value="1"/>
</dbReference>
<dbReference type="SUPFAM" id="SSF55931">
    <property type="entry name" value="Glutamine synthetase/guanido kinase"/>
    <property type="match status" value="1"/>
</dbReference>
<dbReference type="InterPro" id="IPR003789">
    <property type="entry name" value="Asn/Gln_tRNA_amidoTrase-B-like"/>
</dbReference>
<comment type="function">
    <text evidence="7 10">Allows the formation of correctly charged Asn-tRNA(Asn) or Gln-tRNA(Gln) through the transamidation of misacylated Asp-tRNA(Asn) or Glu-tRNA(Gln) in organisms which lack either or both of asparaginyl-tRNA or glutaminyl-tRNA synthetases. The reaction takes place in the presence of glutamine and ATP through an activated phospho-Asp-tRNA(Asn) or phospho-Glu-tRNA(Gln).</text>
</comment>
<keyword evidence="6 10" id="KW-0648">Protein biosynthesis</keyword>
<feature type="domain" description="Asn/Gln amidotransferase" evidence="11">
    <location>
        <begin position="291"/>
        <end position="435"/>
    </location>
</feature>
<sequence>MSNKNYETIIGLEIHIQLKTKTGLFSSVSNDSWQAKPNSLTNPVELGLPGALPAPNKTAIEWTQRLGRSLNCRLNTKSKFDRKNYFYPDLPRGYQLSQYDEPFCEDGFLDIKDPSNHTQTKRIHITRIHLEEDSGKSMHKDGKTYLDFNKAGTPLVELVTEPDFRSPDEASVFSKMIQEAVRILDISDADMEKGQMRLEANVSVRKLGETELPNYRVELKNINSFKFMRDAINYEVERQIKALESGEELFQETRGWMEKEQKTVLQRSKEEAHDYRYFPEPDIPPFDFDDDYFARVLKDLPVMPWKKEEDLLNRGVREDYAHLIAYDSAKYATFENLLEKSELAFEELVKVVVNTKDQDSAEAEIERINSKQSSTVGDDALKQAVEKSINDNPNAVDDFKNGKETAIKFLIGQVMRETKGQADAQQAEEMLVNKLS</sequence>
<reference evidence="12" key="2">
    <citation type="journal article" date="2021" name="Microbiome">
        <title>Successional dynamics and alternative stable states in a saline activated sludge microbial community over 9 years.</title>
        <authorList>
            <person name="Wang Y."/>
            <person name="Ye J."/>
            <person name="Ju F."/>
            <person name="Liu L."/>
            <person name="Boyd J.A."/>
            <person name="Deng Y."/>
            <person name="Parks D.H."/>
            <person name="Jiang X."/>
            <person name="Yin X."/>
            <person name="Woodcroft B.J."/>
            <person name="Tyson G.W."/>
            <person name="Hugenholtz P."/>
            <person name="Polz M.F."/>
            <person name="Zhang T."/>
        </authorList>
    </citation>
    <scope>NUCLEOTIDE SEQUENCE</scope>
    <source>
        <strain evidence="12">HKST-UBA03</strain>
    </source>
</reference>
<evidence type="ECO:0000256" key="4">
    <source>
        <dbReference type="ARBA" id="ARBA00022741"/>
    </source>
</evidence>
<dbReference type="FunFam" id="1.10.10.410:FF:000001">
    <property type="entry name" value="Aspartyl/glutamyl-tRNA(Asn/Gln) amidotransferase subunit B"/>
    <property type="match status" value="1"/>
</dbReference>
<dbReference type="Pfam" id="PF02637">
    <property type="entry name" value="GatB_Yqey"/>
    <property type="match status" value="1"/>
</dbReference>
<dbReference type="NCBIfam" id="NF004012">
    <property type="entry name" value="PRK05477.1-2"/>
    <property type="match status" value="1"/>
</dbReference>
<keyword evidence="5 10" id="KW-0067">ATP-binding</keyword>
<dbReference type="Proteomes" id="UP000751518">
    <property type="component" value="Unassembled WGS sequence"/>
</dbReference>
<keyword evidence="3 10" id="KW-0436">Ligase</keyword>
<evidence type="ECO:0000313" key="13">
    <source>
        <dbReference type="Proteomes" id="UP000751518"/>
    </source>
</evidence>
<keyword evidence="4 10" id="KW-0547">Nucleotide-binding</keyword>
<dbReference type="GO" id="GO:0070681">
    <property type="term" value="P:glutaminyl-tRNAGln biosynthesis via transamidation"/>
    <property type="evidence" value="ECO:0007669"/>
    <property type="project" value="TreeGrafter"/>
</dbReference>
<dbReference type="InterPro" id="IPR017959">
    <property type="entry name" value="Asn/Gln-tRNA_amidoTrfase_suB/E"/>
</dbReference>
<accession>A0A955LLQ1</accession>
<dbReference type="InterPro" id="IPR014746">
    <property type="entry name" value="Gln_synth/guanido_kin_cat_dom"/>
</dbReference>
<evidence type="ECO:0000256" key="2">
    <source>
        <dbReference type="ARBA" id="ARBA00011123"/>
    </source>
</evidence>
<name>A0A955LLQ1_UNCKA</name>
<evidence type="ECO:0000256" key="3">
    <source>
        <dbReference type="ARBA" id="ARBA00022598"/>
    </source>
</evidence>
<evidence type="ECO:0000259" key="11">
    <source>
        <dbReference type="SMART" id="SM00845"/>
    </source>
</evidence>
<dbReference type="AlphaFoldDB" id="A0A955LLQ1"/>
<dbReference type="EC" id="6.3.5.-" evidence="10"/>
<dbReference type="GO" id="GO:0006412">
    <property type="term" value="P:translation"/>
    <property type="evidence" value="ECO:0007669"/>
    <property type="project" value="UniProtKB-UniRule"/>
</dbReference>
<dbReference type="PANTHER" id="PTHR11659">
    <property type="entry name" value="GLUTAMYL-TRNA GLN AMIDOTRANSFERASE SUBUNIT B MITOCHONDRIAL AND PROKARYOTIC PET112-RELATED"/>
    <property type="match status" value="1"/>
</dbReference>
<organism evidence="12 13">
    <name type="scientific">candidate division WWE3 bacterium</name>
    <dbReference type="NCBI Taxonomy" id="2053526"/>
    <lineage>
        <taxon>Bacteria</taxon>
        <taxon>Katanobacteria</taxon>
    </lineage>
</organism>
<dbReference type="Gene3D" id="1.10.10.410">
    <property type="match status" value="1"/>
</dbReference>
<proteinExistence type="inferred from homology"/>
<dbReference type="SUPFAM" id="SSF89095">
    <property type="entry name" value="GatB/YqeY motif"/>
    <property type="match status" value="1"/>
</dbReference>
<evidence type="ECO:0000256" key="1">
    <source>
        <dbReference type="ARBA" id="ARBA00005306"/>
    </source>
</evidence>
<dbReference type="InterPro" id="IPR023168">
    <property type="entry name" value="GatB_Yqey_C_2"/>
</dbReference>
<evidence type="ECO:0000313" key="12">
    <source>
        <dbReference type="EMBL" id="MCA9392181.1"/>
    </source>
</evidence>
<comment type="subunit">
    <text evidence="2 10">Heterotrimer of A, B and C subunits.</text>
</comment>
<reference evidence="12" key="1">
    <citation type="submission" date="2020-04" db="EMBL/GenBank/DDBJ databases">
        <authorList>
            <person name="Zhang T."/>
        </authorList>
    </citation>
    <scope>NUCLEOTIDE SEQUENCE</scope>
    <source>
        <strain evidence="12">HKST-UBA03</strain>
    </source>
</reference>
<evidence type="ECO:0000256" key="6">
    <source>
        <dbReference type="ARBA" id="ARBA00022917"/>
    </source>
</evidence>
<comment type="caution">
    <text evidence="12">The sequence shown here is derived from an EMBL/GenBank/DDBJ whole genome shotgun (WGS) entry which is preliminary data.</text>
</comment>
<evidence type="ECO:0000256" key="10">
    <source>
        <dbReference type="HAMAP-Rule" id="MF_00121"/>
    </source>
</evidence>
<dbReference type="InterPro" id="IPR006075">
    <property type="entry name" value="Asn/Gln-tRNA_Trfase_suB/E_cat"/>
</dbReference>
<evidence type="ECO:0000256" key="7">
    <source>
        <dbReference type="ARBA" id="ARBA00024799"/>
    </source>
</evidence>
<comment type="catalytic activity">
    <reaction evidence="9 10">
        <text>L-glutamyl-tRNA(Gln) + L-glutamine + ATP + H2O = L-glutaminyl-tRNA(Gln) + L-glutamate + ADP + phosphate + H(+)</text>
        <dbReference type="Rhea" id="RHEA:17521"/>
        <dbReference type="Rhea" id="RHEA-COMP:9681"/>
        <dbReference type="Rhea" id="RHEA-COMP:9684"/>
        <dbReference type="ChEBI" id="CHEBI:15377"/>
        <dbReference type="ChEBI" id="CHEBI:15378"/>
        <dbReference type="ChEBI" id="CHEBI:29985"/>
        <dbReference type="ChEBI" id="CHEBI:30616"/>
        <dbReference type="ChEBI" id="CHEBI:43474"/>
        <dbReference type="ChEBI" id="CHEBI:58359"/>
        <dbReference type="ChEBI" id="CHEBI:78520"/>
        <dbReference type="ChEBI" id="CHEBI:78521"/>
        <dbReference type="ChEBI" id="CHEBI:456216"/>
    </reaction>
</comment>
<dbReference type="Pfam" id="PF02934">
    <property type="entry name" value="GatB_N"/>
    <property type="match status" value="1"/>
</dbReference>
<dbReference type="HAMAP" id="MF_00121">
    <property type="entry name" value="GatB"/>
    <property type="match status" value="1"/>
</dbReference>
<protein>
    <recommendedName>
        <fullName evidence="10">Aspartyl/glutamyl-tRNA(Asn/Gln) amidotransferase subunit B</fullName>
        <shortName evidence="10">Asp/Glu-ADT subunit B</shortName>
        <ecNumber evidence="10">6.3.5.-</ecNumber>
    </recommendedName>
</protein>
<dbReference type="GO" id="GO:0050567">
    <property type="term" value="F:glutaminyl-tRNA synthase (glutamine-hydrolyzing) activity"/>
    <property type="evidence" value="ECO:0007669"/>
    <property type="project" value="UniProtKB-UniRule"/>
</dbReference>
<dbReference type="NCBIfam" id="TIGR00133">
    <property type="entry name" value="gatB"/>
    <property type="match status" value="1"/>
</dbReference>
<dbReference type="GO" id="GO:0005524">
    <property type="term" value="F:ATP binding"/>
    <property type="evidence" value="ECO:0007669"/>
    <property type="project" value="UniProtKB-KW"/>
</dbReference>
<dbReference type="SMART" id="SM00845">
    <property type="entry name" value="GatB_Yqey"/>
    <property type="match status" value="1"/>
</dbReference>
<evidence type="ECO:0000256" key="5">
    <source>
        <dbReference type="ARBA" id="ARBA00022840"/>
    </source>
</evidence>
<dbReference type="InterPro" id="IPR004413">
    <property type="entry name" value="GatB"/>
</dbReference>
<gene>
    <name evidence="10 12" type="primary">gatB</name>
    <name evidence="12" type="ORF">KC614_03190</name>
</gene>
<comment type="catalytic activity">
    <reaction evidence="8 10">
        <text>L-aspartyl-tRNA(Asn) + L-glutamine + ATP + H2O = L-asparaginyl-tRNA(Asn) + L-glutamate + ADP + phosphate + 2 H(+)</text>
        <dbReference type="Rhea" id="RHEA:14513"/>
        <dbReference type="Rhea" id="RHEA-COMP:9674"/>
        <dbReference type="Rhea" id="RHEA-COMP:9677"/>
        <dbReference type="ChEBI" id="CHEBI:15377"/>
        <dbReference type="ChEBI" id="CHEBI:15378"/>
        <dbReference type="ChEBI" id="CHEBI:29985"/>
        <dbReference type="ChEBI" id="CHEBI:30616"/>
        <dbReference type="ChEBI" id="CHEBI:43474"/>
        <dbReference type="ChEBI" id="CHEBI:58359"/>
        <dbReference type="ChEBI" id="CHEBI:78515"/>
        <dbReference type="ChEBI" id="CHEBI:78516"/>
        <dbReference type="ChEBI" id="CHEBI:456216"/>
    </reaction>
</comment>
<evidence type="ECO:0000256" key="8">
    <source>
        <dbReference type="ARBA" id="ARBA00047380"/>
    </source>
</evidence>